<evidence type="ECO:0000259" key="2">
    <source>
        <dbReference type="Pfam" id="PF20183"/>
    </source>
</evidence>
<evidence type="ECO:0000259" key="1">
    <source>
        <dbReference type="Pfam" id="PF12937"/>
    </source>
</evidence>
<dbReference type="OrthoDB" id="4802432at2759"/>
<dbReference type="InterPro" id="IPR046676">
    <property type="entry name" value="DUF6546"/>
</dbReference>
<dbReference type="Pfam" id="PF20183">
    <property type="entry name" value="DUF6546"/>
    <property type="match status" value="1"/>
</dbReference>
<evidence type="ECO:0000313" key="3">
    <source>
        <dbReference type="EMBL" id="KOS46822.1"/>
    </source>
</evidence>
<dbReference type="InterPro" id="IPR036047">
    <property type="entry name" value="F-box-like_dom_sf"/>
</dbReference>
<dbReference type="Pfam" id="PF12937">
    <property type="entry name" value="F-box-like"/>
    <property type="match status" value="1"/>
</dbReference>
<accession>A0A0N0RZQ2</accession>
<dbReference type="InterPro" id="IPR001810">
    <property type="entry name" value="F-box_dom"/>
</dbReference>
<dbReference type="STRING" id="229535.A0A0N0RZQ2"/>
<proteinExistence type="predicted"/>
<name>A0A0N0RZQ2_9EURO</name>
<feature type="domain" description="F-box" evidence="1">
    <location>
        <begin position="3"/>
        <end position="36"/>
    </location>
</feature>
<comment type="caution">
    <text evidence="3">The sequence shown here is derived from an EMBL/GenBank/DDBJ whole genome shotgun (WGS) entry which is preliminary data.</text>
</comment>
<gene>
    <name evidence="3" type="ORF">ACN38_g2217</name>
</gene>
<dbReference type="EMBL" id="LHQQ01000024">
    <property type="protein sequence ID" value="KOS46822.1"/>
    <property type="molecule type" value="Genomic_DNA"/>
</dbReference>
<evidence type="ECO:0000313" key="4">
    <source>
        <dbReference type="Proteomes" id="UP000037696"/>
    </source>
</evidence>
<keyword evidence="4" id="KW-1185">Reference proteome</keyword>
<reference evidence="3 4" key="1">
    <citation type="submission" date="2015-08" db="EMBL/GenBank/DDBJ databases">
        <title>Genome sequencing of Penicillium nordicum.</title>
        <authorList>
            <person name="Nguyen H.D."/>
            <person name="Seifert K.A."/>
        </authorList>
    </citation>
    <scope>NUCLEOTIDE SEQUENCE [LARGE SCALE GENOMIC DNA]</scope>
    <source>
        <strain evidence="3 4">DAOMC 185683</strain>
    </source>
</reference>
<dbReference type="AlphaFoldDB" id="A0A0N0RZQ2"/>
<protein>
    <submittedName>
        <fullName evidence="3">Uncharacterized protein</fullName>
    </submittedName>
</protein>
<dbReference type="Proteomes" id="UP000037696">
    <property type="component" value="Unassembled WGS sequence"/>
</dbReference>
<dbReference type="SUPFAM" id="SSF81383">
    <property type="entry name" value="F-box domain"/>
    <property type="match status" value="1"/>
</dbReference>
<feature type="domain" description="DUF6546" evidence="2">
    <location>
        <begin position="364"/>
        <end position="440"/>
    </location>
</feature>
<organism evidence="3 4">
    <name type="scientific">Penicillium nordicum</name>
    <dbReference type="NCBI Taxonomy" id="229535"/>
    <lineage>
        <taxon>Eukaryota</taxon>
        <taxon>Fungi</taxon>
        <taxon>Dikarya</taxon>
        <taxon>Ascomycota</taxon>
        <taxon>Pezizomycotina</taxon>
        <taxon>Eurotiomycetes</taxon>
        <taxon>Eurotiomycetidae</taxon>
        <taxon>Eurotiales</taxon>
        <taxon>Aspergillaceae</taxon>
        <taxon>Penicillium</taxon>
    </lineage>
</organism>
<sequence length="455" mass="51988">MAETLPLEILRYVFSYLDDHLAPYACVCRQWQVAAEQFIFAGLHINSADLEDFRQVALPPHSASRCFHMRRLYFKVVLPEYSVAARGHYENLNDRDSNSKVFTQAITSLFEILSSWPDADRHQISLQIYAESPSDWEAETDSNARRIRLQRCYAFPGQELLHRRYERSYLQLMEVTLPNVECITSLEVLGYGKYRNIATGSVSEMVARLPRLDTINAELRDRGGRGTAASDRLDDFPSATWPLSLRHLRLKYEASQHYGVNFPPPANPDLKSMCLALHRLTQQLETVDLSQMMIDPEFFWPANANNNTPSWPNLIKIDISYRYARTSRYGPLQTFVQDFSRASRFGSVQPRRGEQHISSGRPSGNQLDELYLAAGRAAQYMPRLNSMNLDISISNSSGSQHYFKYDATSGTATWRRSSDYRPPNEVQEAWDIAARGHGHAQMYADFRSTEDSASA</sequence>